<feature type="non-terminal residue" evidence="1">
    <location>
        <position position="1"/>
    </location>
</feature>
<keyword evidence="2" id="KW-1185">Reference proteome</keyword>
<comment type="caution">
    <text evidence="1">The sequence shown here is derived from an EMBL/GenBank/DDBJ whole genome shotgun (WGS) entry which is preliminary data.</text>
</comment>
<gene>
    <name evidence="1" type="ORF">CR513_61925</name>
</gene>
<sequence>LVGFLGERVDTRGYVDLLTTLGDEKRENNIYPIPCANIEHSRSYCLHATPGHEVPFLHKKFMIIRANQRMARQCYVDSLKIIIVRSSKKNEDNISECQARHPSTY</sequence>
<dbReference type="OrthoDB" id="1746852at2759"/>
<dbReference type="Proteomes" id="UP000257109">
    <property type="component" value="Unassembled WGS sequence"/>
</dbReference>
<evidence type="ECO:0000313" key="2">
    <source>
        <dbReference type="Proteomes" id="UP000257109"/>
    </source>
</evidence>
<dbReference type="AlphaFoldDB" id="A0A371E1T1"/>
<reference evidence="1" key="1">
    <citation type="submission" date="2018-05" db="EMBL/GenBank/DDBJ databases">
        <title>Draft genome of Mucuna pruriens seed.</title>
        <authorList>
            <person name="Nnadi N.E."/>
            <person name="Vos R."/>
            <person name="Hasami M.H."/>
            <person name="Devisetty U.K."/>
            <person name="Aguiy J.C."/>
        </authorList>
    </citation>
    <scope>NUCLEOTIDE SEQUENCE [LARGE SCALE GENOMIC DNA]</scope>
    <source>
        <strain evidence="1">JCA_2017</strain>
    </source>
</reference>
<protein>
    <submittedName>
        <fullName evidence="1">Uncharacterized protein</fullName>
    </submittedName>
</protein>
<accession>A0A371E1T1</accession>
<name>A0A371E1T1_MUCPR</name>
<evidence type="ECO:0000313" key="1">
    <source>
        <dbReference type="EMBL" id="RDX59025.1"/>
    </source>
</evidence>
<organism evidence="1 2">
    <name type="scientific">Mucuna pruriens</name>
    <name type="common">Velvet bean</name>
    <name type="synonym">Dolichos pruriens</name>
    <dbReference type="NCBI Taxonomy" id="157652"/>
    <lineage>
        <taxon>Eukaryota</taxon>
        <taxon>Viridiplantae</taxon>
        <taxon>Streptophyta</taxon>
        <taxon>Embryophyta</taxon>
        <taxon>Tracheophyta</taxon>
        <taxon>Spermatophyta</taxon>
        <taxon>Magnoliopsida</taxon>
        <taxon>eudicotyledons</taxon>
        <taxon>Gunneridae</taxon>
        <taxon>Pentapetalae</taxon>
        <taxon>rosids</taxon>
        <taxon>fabids</taxon>
        <taxon>Fabales</taxon>
        <taxon>Fabaceae</taxon>
        <taxon>Papilionoideae</taxon>
        <taxon>50 kb inversion clade</taxon>
        <taxon>NPAAA clade</taxon>
        <taxon>indigoferoid/millettioid clade</taxon>
        <taxon>Phaseoleae</taxon>
        <taxon>Mucuna</taxon>
    </lineage>
</organism>
<proteinExistence type="predicted"/>
<dbReference type="EMBL" id="QJKJ01017222">
    <property type="protein sequence ID" value="RDX59025.1"/>
    <property type="molecule type" value="Genomic_DNA"/>
</dbReference>